<evidence type="ECO:0000313" key="2">
    <source>
        <dbReference type="Proteomes" id="UP000769157"/>
    </source>
</evidence>
<sequence length="112" mass="12332">MYTHEFSLCLKTKSHTIATGIVNDSPRVTVNGEVRSIARAQRKSAKNEIAQLKITTKKTYGLLGSSNVSTPIISSKMSGGHKNSRLNTPTNPKNSLMSILLSFFIFSFSRIE</sequence>
<reference evidence="1" key="1">
    <citation type="journal article" date="2021" name="Open Biol.">
        <title>Shared evolutionary footprints suggest mitochondrial oxidative damage underlies multiple complex I losses in fungi.</title>
        <authorList>
            <person name="Schikora-Tamarit M.A."/>
            <person name="Marcet-Houben M."/>
            <person name="Nosek J."/>
            <person name="Gabaldon T."/>
        </authorList>
    </citation>
    <scope>NUCLEOTIDE SEQUENCE</scope>
    <source>
        <strain evidence="1">CBS6075</strain>
    </source>
</reference>
<dbReference type="EMBL" id="JAEUBE010000158">
    <property type="protein sequence ID" value="KAH3668219.1"/>
    <property type="molecule type" value="Genomic_DNA"/>
</dbReference>
<dbReference type="GeneID" id="70233940"/>
<protein>
    <submittedName>
        <fullName evidence="1">Uncharacterized protein</fullName>
    </submittedName>
</protein>
<name>A0A9P8PBI3_9ASCO</name>
<dbReference type="AlphaFoldDB" id="A0A9P8PBI3"/>
<organism evidence="1 2">
    <name type="scientific">Ogataea philodendri</name>
    <dbReference type="NCBI Taxonomy" id="1378263"/>
    <lineage>
        <taxon>Eukaryota</taxon>
        <taxon>Fungi</taxon>
        <taxon>Dikarya</taxon>
        <taxon>Ascomycota</taxon>
        <taxon>Saccharomycotina</taxon>
        <taxon>Pichiomycetes</taxon>
        <taxon>Pichiales</taxon>
        <taxon>Pichiaceae</taxon>
        <taxon>Ogataea</taxon>
    </lineage>
</organism>
<accession>A0A9P8PBI3</accession>
<proteinExistence type="predicted"/>
<dbReference type="RefSeq" id="XP_046062633.1">
    <property type="nucleotide sequence ID" value="XM_046202792.1"/>
</dbReference>
<dbReference type="OrthoDB" id="10340957at2759"/>
<reference evidence="1" key="2">
    <citation type="submission" date="2021-01" db="EMBL/GenBank/DDBJ databases">
        <authorList>
            <person name="Schikora-Tamarit M.A."/>
        </authorList>
    </citation>
    <scope>NUCLEOTIDE SEQUENCE</scope>
    <source>
        <strain evidence="1">CBS6075</strain>
    </source>
</reference>
<keyword evidence="2" id="KW-1185">Reference proteome</keyword>
<evidence type="ECO:0000313" key="1">
    <source>
        <dbReference type="EMBL" id="KAH3668219.1"/>
    </source>
</evidence>
<comment type="caution">
    <text evidence="1">The sequence shown here is derived from an EMBL/GenBank/DDBJ whole genome shotgun (WGS) entry which is preliminary data.</text>
</comment>
<dbReference type="Proteomes" id="UP000769157">
    <property type="component" value="Unassembled WGS sequence"/>
</dbReference>
<gene>
    <name evidence="1" type="ORF">OGAPHI_001973</name>
</gene>